<keyword evidence="3" id="KW-1185">Reference proteome</keyword>
<proteinExistence type="predicted"/>
<feature type="chain" id="PRO_5047084550" evidence="1">
    <location>
        <begin position="34"/>
        <end position="83"/>
    </location>
</feature>
<evidence type="ECO:0000313" key="2">
    <source>
        <dbReference type="EMBL" id="GAA4966219.1"/>
    </source>
</evidence>
<protein>
    <submittedName>
        <fullName evidence="2">Uncharacterized protein</fullName>
    </submittedName>
</protein>
<feature type="signal peptide" evidence="1">
    <location>
        <begin position="1"/>
        <end position="33"/>
    </location>
</feature>
<dbReference type="EMBL" id="BAABIL010000073">
    <property type="protein sequence ID" value="GAA4966219.1"/>
    <property type="molecule type" value="Genomic_DNA"/>
</dbReference>
<organism evidence="2 3">
    <name type="scientific">Kineococcus glutinatus</name>
    <dbReference type="NCBI Taxonomy" id="1070872"/>
    <lineage>
        <taxon>Bacteria</taxon>
        <taxon>Bacillati</taxon>
        <taxon>Actinomycetota</taxon>
        <taxon>Actinomycetes</taxon>
        <taxon>Kineosporiales</taxon>
        <taxon>Kineosporiaceae</taxon>
        <taxon>Kineococcus</taxon>
    </lineage>
</organism>
<dbReference type="PROSITE" id="PS51318">
    <property type="entry name" value="TAT"/>
    <property type="match status" value="1"/>
</dbReference>
<accession>A0ABP9HB38</accession>
<keyword evidence="1" id="KW-0732">Signal</keyword>
<comment type="caution">
    <text evidence="2">The sequence shown here is derived from an EMBL/GenBank/DDBJ whole genome shotgun (WGS) entry which is preliminary data.</text>
</comment>
<evidence type="ECO:0000256" key="1">
    <source>
        <dbReference type="SAM" id="SignalP"/>
    </source>
</evidence>
<dbReference type="RefSeq" id="WP_345710905.1">
    <property type="nucleotide sequence ID" value="NZ_BAABIL010000073.1"/>
</dbReference>
<reference evidence="3" key="1">
    <citation type="journal article" date="2019" name="Int. J. Syst. Evol. Microbiol.">
        <title>The Global Catalogue of Microorganisms (GCM) 10K type strain sequencing project: providing services to taxonomists for standard genome sequencing and annotation.</title>
        <authorList>
            <consortium name="The Broad Institute Genomics Platform"/>
            <consortium name="The Broad Institute Genome Sequencing Center for Infectious Disease"/>
            <person name="Wu L."/>
            <person name="Ma J."/>
        </authorList>
    </citation>
    <scope>NUCLEOTIDE SEQUENCE [LARGE SCALE GENOMIC DNA]</scope>
    <source>
        <strain evidence="3">JCM 18126</strain>
    </source>
</reference>
<sequence length="83" mass="9093">MRRSAAVRRVALSATGTALAAAAVLLTPVAAQAAPSGTDTPQSATSDEWLRSSESEWLRSSEDEWLRSSEDEWLRSSESEWLR</sequence>
<evidence type="ECO:0000313" key="3">
    <source>
        <dbReference type="Proteomes" id="UP001501195"/>
    </source>
</evidence>
<dbReference type="Proteomes" id="UP001501195">
    <property type="component" value="Unassembled WGS sequence"/>
</dbReference>
<dbReference type="InterPro" id="IPR006311">
    <property type="entry name" value="TAT_signal"/>
</dbReference>
<gene>
    <name evidence="2" type="ORF">GCM10023225_06540</name>
</gene>
<name>A0ABP9HB38_9ACTN</name>